<feature type="transmembrane region" description="Helical" evidence="8">
    <location>
        <begin position="27"/>
        <end position="46"/>
    </location>
</feature>
<comment type="caution">
    <text evidence="10">The sequence shown here is derived from an EMBL/GenBank/DDBJ whole genome shotgun (WGS) entry which is preliminary data.</text>
</comment>
<organism evidence="10 11">
    <name type="scientific">Citroniella saccharovorans</name>
    <dbReference type="NCBI Taxonomy" id="2053367"/>
    <lineage>
        <taxon>Bacteria</taxon>
        <taxon>Bacillati</taxon>
        <taxon>Bacillota</taxon>
        <taxon>Tissierellia</taxon>
        <taxon>Tissierellales</taxon>
        <taxon>Peptoniphilaceae</taxon>
        <taxon>Citroniella</taxon>
    </lineage>
</organism>
<feature type="transmembrane region" description="Helical" evidence="8">
    <location>
        <begin position="52"/>
        <end position="71"/>
    </location>
</feature>
<evidence type="ECO:0000256" key="3">
    <source>
        <dbReference type="ARBA" id="ARBA00022448"/>
    </source>
</evidence>
<dbReference type="PANTHER" id="PTHR43568">
    <property type="entry name" value="P PROTEIN"/>
    <property type="match status" value="1"/>
</dbReference>
<proteinExistence type="inferred from homology"/>
<reference evidence="10 11" key="1">
    <citation type="submission" date="2024-01" db="EMBL/GenBank/DDBJ databases">
        <title>Complete genome sequence of Citroniella saccharovorans strain M6.X9, isolated from human fecal sample.</title>
        <authorList>
            <person name="Cheng G."/>
            <person name="Westerholm M."/>
            <person name="Schnurer A."/>
        </authorList>
    </citation>
    <scope>NUCLEOTIDE SEQUENCE [LARGE SCALE GENOMIC DNA]</scope>
    <source>
        <strain evidence="10 11">DSM 29873</strain>
    </source>
</reference>
<feature type="domain" description="Citrate transporter-like" evidence="9">
    <location>
        <begin position="16"/>
        <end position="239"/>
    </location>
</feature>
<feature type="transmembrane region" description="Helical" evidence="8">
    <location>
        <begin position="220"/>
        <end position="239"/>
    </location>
</feature>
<comment type="subcellular location">
    <subcellularLocation>
        <location evidence="1">Cell membrane</location>
        <topology evidence="1">Multi-pass membrane protein</topology>
    </subcellularLocation>
</comment>
<protein>
    <submittedName>
        <fullName evidence="10">SLC13 family permease</fullName>
    </submittedName>
</protein>
<evidence type="ECO:0000256" key="7">
    <source>
        <dbReference type="ARBA" id="ARBA00023136"/>
    </source>
</evidence>
<evidence type="ECO:0000256" key="5">
    <source>
        <dbReference type="ARBA" id="ARBA00022692"/>
    </source>
</evidence>
<keyword evidence="11" id="KW-1185">Reference proteome</keyword>
<dbReference type="EMBL" id="JAYKOT010000003">
    <property type="protein sequence ID" value="MEB3429752.1"/>
    <property type="molecule type" value="Genomic_DNA"/>
</dbReference>
<dbReference type="InterPro" id="IPR004680">
    <property type="entry name" value="Cit_transptr-like_dom"/>
</dbReference>
<dbReference type="Pfam" id="PF03600">
    <property type="entry name" value="CitMHS"/>
    <property type="match status" value="2"/>
</dbReference>
<evidence type="ECO:0000259" key="9">
    <source>
        <dbReference type="Pfam" id="PF03600"/>
    </source>
</evidence>
<feature type="transmembrane region" description="Helical" evidence="8">
    <location>
        <begin position="6"/>
        <end position="22"/>
    </location>
</feature>
<dbReference type="GO" id="GO:0005886">
    <property type="term" value="C:plasma membrane"/>
    <property type="evidence" value="ECO:0007669"/>
    <property type="project" value="UniProtKB-SubCell"/>
</dbReference>
<feature type="domain" description="Citrate transporter-like" evidence="9">
    <location>
        <begin position="270"/>
        <end position="432"/>
    </location>
</feature>
<feature type="transmembrane region" description="Helical" evidence="8">
    <location>
        <begin position="314"/>
        <end position="337"/>
    </location>
</feature>
<keyword evidence="6 8" id="KW-1133">Transmembrane helix</keyword>
<evidence type="ECO:0000256" key="2">
    <source>
        <dbReference type="ARBA" id="ARBA00009843"/>
    </source>
</evidence>
<feature type="transmembrane region" description="Helical" evidence="8">
    <location>
        <begin position="284"/>
        <end position="302"/>
    </location>
</feature>
<evidence type="ECO:0000313" key="11">
    <source>
        <dbReference type="Proteomes" id="UP001357733"/>
    </source>
</evidence>
<dbReference type="InterPro" id="IPR000802">
    <property type="entry name" value="Arsenical_pump_ArsB"/>
</dbReference>
<feature type="transmembrane region" description="Helical" evidence="8">
    <location>
        <begin position="92"/>
        <end position="122"/>
    </location>
</feature>
<gene>
    <name evidence="10" type="ORF">VLK81_06970</name>
</gene>
<keyword evidence="5 8" id="KW-0812">Transmembrane</keyword>
<feature type="transmembrane region" description="Helical" evidence="8">
    <location>
        <begin position="367"/>
        <end position="391"/>
    </location>
</feature>
<keyword evidence="3" id="KW-0813">Transport</keyword>
<dbReference type="PANTHER" id="PTHR43568:SF1">
    <property type="entry name" value="P PROTEIN"/>
    <property type="match status" value="1"/>
</dbReference>
<feature type="transmembrane region" description="Helical" evidence="8">
    <location>
        <begin position="178"/>
        <end position="199"/>
    </location>
</feature>
<evidence type="ECO:0000256" key="6">
    <source>
        <dbReference type="ARBA" id="ARBA00022989"/>
    </source>
</evidence>
<name>A0AAW9MYP2_9FIRM</name>
<sequence>MEKTTLIALVLFIINYVLMIAIPKKRVYVVMTTAILMVILGLLPVKNVLEEIDFNVIMMIAGTMGIVALFIQSKMPELLSDIIIDKMPNLKWVILALSLFAGFISAFVDNVATVLMIVPVAIEVSKKLNVSPVKMVIAISVASNLQGAATLVGDTTSILLGGYADMNFMDFIFYNGKMGLFFIVQISMIVATGVLYYIFRKDNEKVTSQEKTVVRDYFPTFLLVGVIVLLIIASLVNIPEIKFLPDTERNISGYICMGMLLLGFIVQGFRFGFPNAARVIWKDIDFNTLALLTGLFVVIGGIKAQGVIDIISNLFLKVGSSSVFAMYTFITFISVIFSAFIDNIPYVATMLPVVTLIASKLQVDPTVLYFGLLSGATLGGNLTPIGASANITSMGILYREGYEDLNKTFMKISVPYTLSAVFTGYILIWLIFGM</sequence>
<evidence type="ECO:0000256" key="4">
    <source>
        <dbReference type="ARBA" id="ARBA00022475"/>
    </source>
</evidence>
<dbReference type="AlphaFoldDB" id="A0AAW9MYP2"/>
<dbReference type="Proteomes" id="UP001357733">
    <property type="component" value="Unassembled WGS sequence"/>
</dbReference>
<dbReference type="RefSeq" id="WP_324619921.1">
    <property type="nucleotide sequence ID" value="NZ_JAYKOT010000003.1"/>
</dbReference>
<evidence type="ECO:0000313" key="10">
    <source>
        <dbReference type="EMBL" id="MEB3429752.1"/>
    </source>
</evidence>
<feature type="transmembrane region" description="Helical" evidence="8">
    <location>
        <begin position="251"/>
        <end position="272"/>
    </location>
</feature>
<dbReference type="GO" id="GO:0015105">
    <property type="term" value="F:arsenite transmembrane transporter activity"/>
    <property type="evidence" value="ECO:0007669"/>
    <property type="project" value="InterPro"/>
</dbReference>
<evidence type="ECO:0000256" key="8">
    <source>
        <dbReference type="SAM" id="Phobius"/>
    </source>
</evidence>
<feature type="transmembrane region" description="Helical" evidence="8">
    <location>
        <begin position="412"/>
        <end position="432"/>
    </location>
</feature>
<comment type="similarity">
    <text evidence="2">Belongs to the CitM (TC 2.A.11) transporter family.</text>
</comment>
<dbReference type="PRINTS" id="PR00758">
    <property type="entry name" value="ARSENICPUMP"/>
</dbReference>
<evidence type="ECO:0000256" key="1">
    <source>
        <dbReference type="ARBA" id="ARBA00004651"/>
    </source>
</evidence>
<dbReference type="InterPro" id="IPR051475">
    <property type="entry name" value="Diverse_Ion_Transporter"/>
</dbReference>
<keyword evidence="4" id="KW-1003">Cell membrane</keyword>
<keyword evidence="7 8" id="KW-0472">Membrane</keyword>
<accession>A0AAW9MYP2</accession>